<keyword evidence="3" id="KW-0862">Zinc</keyword>
<evidence type="ECO:0000256" key="4">
    <source>
        <dbReference type="PROSITE-ProRule" id="PRU00175"/>
    </source>
</evidence>
<keyword evidence="6" id="KW-0812">Transmembrane</keyword>
<evidence type="ECO:0000256" key="6">
    <source>
        <dbReference type="SAM" id="Phobius"/>
    </source>
</evidence>
<evidence type="ECO:0000256" key="3">
    <source>
        <dbReference type="ARBA" id="ARBA00022833"/>
    </source>
</evidence>
<feature type="region of interest" description="Disordered" evidence="5">
    <location>
        <begin position="303"/>
        <end position="332"/>
    </location>
</feature>
<comment type="caution">
    <text evidence="8">The sequence shown here is derived from an EMBL/GenBank/DDBJ whole genome shotgun (WGS) entry which is preliminary data.</text>
</comment>
<feature type="domain" description="RING-type" evidence="7">
    <location>
        <begin position="365"/>
        <end position="408"/>
    </location>
</feature>
<name>A0AAJ0H0R5_9PEZI</name>
<evidence type="ECO:0000256" key="5">
    <source>
        <dbReference type="SAM" id="MobiDB-lite"/>
    </source>
</evidence>
<dbReference type="InterPro" id="IPR001841">
    <property type="entry name" value="Znf_RING"/>
</dbReference>
<dbReference type="PROSITE" id="PS50089">
    <property type="entry name" value="ZF_RING_2"/>
    <property type="match status" value="1"/>
</dbReference>
<dbReference type="GO" id="GO:0008270">
    <property type="term" value="F:zinc ion binding"/>
    <property type="evidence" value="ECO:0007669"/>
    <property type="project" value="UniProtKB-KW"/>
</dbReference>
<reference evidence="8" key="2">
    <citation type="submission" date="2023-06" db="EMBL/GenBank/DDBJ databases">
        <authorList>
            <consortium name="Lawrence Berkeley National Laboratory"/>
            <person name="Mondo S.J."/>
            <person name="Hensen N."/>
            <person name="Bonometti L."/>
            <person name="Westerberg I."/>
            <person name="Brannstrom I.O."/>
            <person name="Guillou S."/>
            <person name="Cros-Aarteil S."/>
            <person name="Calhoun S."/>
            <person name="Haridas S."/>
            <person name="Kuo A."/>
            <person name="Pangilinan J."/>
            <person name="Riley R."/>
            <person name="Labutti K."/>
            <person name="Andreopoulos B."/>
            <person name="Lipzen A."/>
            <person name="Chen C."/>
            <person name="Yanf M."/>
            <person name="Daum C."/>
            <person name="Ng V."/>
            <person name="Clum A."/>
            <person name="Steindorff A."/>
            <person name="Ohm R."/>
            <person name="Martin F."/>
            <person name="Silar P."/>
            <person name="Natvig D."/>
            <person name="Lalanne C."/>
            <person name="Gautier V."/>
            <person name="Ament-Velasquez S.L."/>
            <person name="Kruys A."/>
            <person name="Hutchinson M.I."/>
            <person name="Powell A.J."/>
            <person name="Barry K."/>
            <person name="Miller A.N."/>
            <person name="Grigoriev I.V."/>
            <person name="Debuchy R."/>
            <person name="Gladieux P."/>
            <person name="Thoren M.H."/>
            <person name="Johannesson H."/>
        </authorList>
    </citation>
    <scope>NUCLEOTIDE SEQUENCE</scope>
    <source>
        <strain evidence="8">CBS 333.67</strain>
    </source>
</reference>
<dbReference type="InterPro" id="IPR053238">
    <property type="entry name" value="RING-H2_zinc_finger"/>
</dbReference>
<dbReference type="Pfam" id="PF13639">
    <property type="entry name" value="zf-RING_2"/>
    <property type="match status" value="1"/>
</dbReference>
<dbReference type="InterPro" id="IPR013083">
    <property type="entry name" value="Znf_RING/FYVE/PHD"/>
</dbReference>
<protein>
    <recommendedName>
        <fullName evidence="7">RING-type domain-containing protein</fullName>
    </recommendedName>
</protein>
<proteinExistence type="predicted"/>
<feature type="transmembrane region" description="Helical" evidence="6">
    <location>
        <begin position="230"/>
        <end position="254"/>
    </location>
</feature>
<feature type="compositionally biased region" description="Polar residues" evidence="5">
    <location>
        <begin position="467"/>
        <end position="481"/>
    </location>
</feature>
<keyword evidence="6" id="KW-0472">Membrane</keyword>
<accession>A0AAJ0H0R5</accession>
<dbReference type="PANTHER" id="PTHR14155:SF627">
    <property type="entry name" value="OS06G0192800 PROTEIN"/>
    <property type="match status" value="1"/>
</dbReference>
<keyword evidence="1" id="KW-0479">Metal-binding</keyword>
<evidence type="ECO:0000313" key="9">
    <source>
        <dbReference type="Proteomes" id="UP001273166"/>
    </source>
</evidence>
<dbReference type="GeneID" id="87880490"/>
<keyword evidence="9" id="KW-1185">Reference proteome</keyword>
<reference evidence="8" key="1">
    <citation type="journal article" date="2023" name="Mol. Phylogenet. Evol.">
        <title>Genome-scale phylogeny and comparative genomics of the fungal order Sordariales.</title>
        <authorList>
            <person name="Hensen N."/>
            <person name="Bonometti L."/>
            <person name="Westerberg I."/>
            <person name="Brannstrom I.O."/>
            <person name="Guillou S."/>
            <person name="Cros-Aarteil S."/>
            <person name="Calhoun S."/>
            <person name="Haridas S."/>
            <person name="Kuo A."/>
            <person name="Mondo S."/>
            <person name="Pangilinan J."/>
            <person name="Riley R."/>
            <person name="LaButti K."/>
            <person name="Andreopoulos B."/>
            <person name="Lipzen A."/>
            <person name="Chen C."/>
            <person name="Yan M."/>
            <person name="Daum C."/>
            <person name="Ng V."/>
            <person name="Clum A."/>
            <person name="Steindorff A."/>
            <person name="Ohm R.A."/>
            <person name="Martin F."/>
            <person name="Silar P."/>
            <person name="Natvig D.O."/>
            <person name="Lalanne C."/>
            <person name="Gautier V."/>
            <person name="Ament-Velasquez S.L."/>
            <person name="Kruys A."/>
            <person name="Hutchinson M.I."/>
            <person name="Powell A.J."/>
            <person name="Barry K."/>
            <person name="Miller A.N."/>
            <person name="Grigoriev I.V."/>
            <person name="Debuchy R."/>
            <person name="Gladieux P."/>
            <person name="Hiltunen Thoren M."/>
            <person name="Johannesson H."/>
        </authorList>
    </citation>
    <scope>NUCLEOTIDE SEQUENCE</scope>
    <source>
        <strain evidence="8">CBS 333.67</strain>
    </source>
</reference>
<dbReference type="SMART" id="SM00184">
    <property type="entry name" value="RING"/>
    <property type="match status" value="1"/>
</dbReference>
<organism evidence="8 9">
    <name type="scientific">Chaetomium strumarium</name>
    <dbReference type="NCBI Taxonomy" id="1170767"/>
    <lineage>
        <taxon>Eukaryota</taxon>
        <taxon>Fungi</taxon>
        <taxon>Dikarya</taxon>
        <taxon>Ascomycota</taxon>
        <taxon>Pezizomycotina</taxon>
        <taxon>Sordariomycetes</taxon>
        <taxon>Sordariomycetidae</taxon>
        <taxon>Sordariales</taxon>
        <taxon>Chaetomiaceae</taxon>
        <taxon>Chaetomium</taxon>
    </lineage>
</organism>
<keyword evidence="2 4" id="KW-0863">Zinc-finger</keyword>
<gene>
    <name evidence="8" type="ORF">B0T15DRAFT_12338</name>
</gene>
<feature type="compositionally biased region" description="Polar residues" evidence="5">
    <location>
        <begin position="309"/>
        <end position="330"/>
    </location>
</feature>
<dbReference type="AlphaFoldDB" id="A0AAJ0H0R5"/>
<dbReference type="CDD" id="cd16473">
    <property type="entry name" value="RING-H2_RNF103"/>
    <property type="match status" value="1"/>
</dbReference>
<feature type="region of interest" description="Disordered" evidence="5">
    <location>
        <begin position="467"/>
        <end position="511"/>
    </location>
</feature>
<sequence>MLMSLDEIRNVVLLFSNPSWRGGGTVSSTVIRNITALSSQMAYSAHFTGNTTVLSTRYAVAANGGLSGLLYVPDLPSGNPCVEETAPYVPITAVRQSDLPPTNYHLIAIAPWVSDRCASVYMASARTAPVRAFLFYMPGDDSISPPPAESPEWYIEDDADWTTQTNYPVFAVSSMVGEVMMQHLSLYSGNMTQVPFGQNITDRFLTDPEDYLRIWTELIVSKPPSAFGTWVYVLIIAGVLLIVICGTSLLMHLVQAQRRAALRSRVLAGQVNLEAMGIMRLTVPRDHIQKFPLFTYHYEPEFSSPPLSPQTAEIGQSRTRSRSLSQNQADTATASRVARTVAVSELGASGAFPASSTATDYQPNCEICLEAYENRVTIIRELPCGHIFHPDCIDEFLHEVSSLCPICKASMLPEGYCPKITNDIVRREYGIRRLRGRVDVLEADNEPSPEKSQGWLATAKRRLFTVNSRPVPSSPTELQEIQQRSQRRPSRGGQPRSQSTFQEGADSRRTRTALARERMRELAGFQPDYGDSRSTMWQRIRMRIFPGFH</sequence>
<keyword evidence="6" id="KW-1133">Transmembrane helix</keyword>
<evidence type="ECO:0000256" key="2">
    <source>
        <dbReference type="ARBA" id="ARBA00022771"/>
    </source>
</evidence>
<dbReference type="Gene3D" id="3.30.40.10">
    <property type="entry name" value="Zinc/RING finger domain, C3HC4 (zinc finger)"/>
    <property type="match status" value="1"/>
</dbReference>
<dbReference type="Proteomes" id="UP001273166">
    <property type="component" value="Unassembled WGS sequence"/>
</dbReference>
<evidence type="ECO:0000313" key="8">
    <source>
        <dbReference type="EMBL" id="KAK3309701.1"/>
    </source>
</evidence>
<dbReference type="RefSeq" id="XP_062725481.1">
    <property type="nucleotide sequence ID" value="XM_062861661.1"/>
</dbReference>
<evidence type="ECO:0000256" key="1">
    <source>
        <dbReference type="ARBA" id="ARBA00022723"/>
    </source>
</evidence>
<dbReference type="PANTHER" id="PTHR14155">
    <property type="entry name" value="RING FINGER DOMAIN-CONTAINING"/>
    <property type="match status" value="1"/>
</dbReference>
<dbReference type="SUPFAM" id="SSF57850">
    <property type="entry name" value="RING/U-box"/>
    <property type="match status" value="1"/>
</dbReference>
<dbReference type="EMBL" id="JAUDZG010000001">
    <property type="protein sequence ID" value="KAK3309701.1"/>
    <property type="molecule type" value="Genomic_DNA"/>
</dbReference>
<evidence type="ECO:0000259" key="7">
    <source>
        <dbReference type="PROSITE" id="PS50089"/>
    </source>
</evidence>